<dbReference type="EMBL" id="CP046072">
    <property type="protein sequence ID" value="QSZ41223.1"/>
    <property type="molecule type" value="Genomic_DNA"/>
</dbReference>
<dbReference type="Proteomes" id="UP000671852">
    <property type="component" value="Chromosome"/>
</dbReference>
<accession>A0A975AZ86</accession>
<gene>
    <name evidence="1" type="ORF">GJV85_03540</name>
</gene>
<dbReference type="AlphaFoldDB" id="A0A975AZ86"/>
<dbReference type="RefSeq" id="WP_207562502.1">
    <property type="nucleotide sequence ID" value="NZ_CP046072.1"/>
</dbReference>
<evidence type="ECO:0000313" key="1">
    <source>
        <dbReference type="EMBL" id="QSZ41223.1"/>
    </source>
</evidence>
<reference evidence="1" key="2">
    <citation type="submission" date="2021-04" db="EMBL/GenBank/DDBJ databases">
        <title>Isolation and characterization of a novel species of the genus Sulfurimonas.</title>
        <authorList>
            <person name="Fukui M."/>
        </authorList>
    </citation>
    <scope>NUCLEOTIDE SEQUENCE</scope>
    <source>
        <strain evidence="1">H1576</strain>
    </source>
</reference>
<name>A0A975AZ86_9BACT</name>
<reference evidence="1" key="1">
    <citation type="submission" date="2019-11" db="EMBL/GenBank/DDBJ databases">
        <authorList>
            <person name="Kojima H."/>
        </authorList>
    </citation>
    <scope>NUCLEOTIDE SEQUENCE</scope>
    <source>
        <strain evidence="1">H1576</strain>
    </source>
</reference>
<dbReference type="KEGG" id="saqt:GJV85_03540"/>
<protein>
    <submittedName>
        <fullName evidence="1">Uncharacterized protein</fullName>
    </submittedName>
</protein>
<proteinExistence type="predicted"/>
<evidence type="ECO:0000313" key="2">
    <source>
        <dbReference type="Proteomes" id="UP000671852"/>
    </source>
</evidence>
<organism evidence="1 2">
    <name type="scientific">Sulfurimonas aquatica</name>
    <dbReference type="NCBI Taxonomy" id="2672570"/>
    <lineage>
        <taxon>Bacteria</taxon>
        <taxon>Pseudomonadati</taxon>
        <taxon>Campylobacterota</taxon>
        <taxon>Epsilonproteobacteria</taxon>
        <taxon>Campylobacterales</taxon>
        <taxon>Sulfurimonadaceae</taxon>
        <taxon>Sulfurimonas</taxon>
    </lineage>
</organism>
<keyword evidence="2" id="KW-1185">Reference proteome</keyword>
<sequence>MQTYNEADDTTETYSYQGTEVIIITVFKTGINSVAIVEDVSTGEQFEVFRDQLY</sequence>